<evidence type="ECO:0000256" key="4">
    <source>
        <dbReference type="ARBA" id="ARBA00047684"/>
    </source>
</evidence>
<sequence>MLRCEPLTEDAFAPFGAVVHDFATVTPRLRVGTVVRNRMRAYRTAQVEWVSAHRDGEQIVVPREPVPTVFIVAPPSERLTHTQFRAFLSDGTAGVCLAPEVWHALPIPVDRDHALYDNAQGSDWHEHTVEVHLPTELGVVLCVDWG</sequence>
<dbReference type="GO" id="GO:0050385">
    <property type="term" value="F:ureidoglycolate lyase activity"/>
    <property type="evidence" value="ECO:0007669"/>
    <property type="project" value="UniProtKB-EC"/>
</dbReference>
<comment type="catalytic activity">
    <reaction evidence="4">
        <text>(S)-ureidoglycolate = urea + glyoxylate</text>
        <dbReference type="Rhea" id="RHEA:11304"/>
        <dbReference type="ChEBI" id="CHEBI:16199"/>
        <dbReference type="ChEBI" id="CHEBI:36655"/>
        <dbReference type="ChEBI" id="CHEBI:57296"/>
        <dbReference type="EC" id="4.3.2.3"/>
    </reaction>
</comment>
<dbReference type="Gene3D" id="2.60.120.480">
    <property type="entry name" value="Ureidoglycolate hydrolase"/>
    <property type="match status" value="1"/>
</dbReference>
<accession>A0A2H5XD18</accession>
<keyword evidence="2" id="KW-0659">Purine metabolism</keyword>
<dbReference type="SUPFAM" id="SSF51182">
    <property type="entry name" value="RmlC-like cupins"/>
    <property type="match status" value="1"/>
</dbReference>
<dbReference type="Pfam" id="PF04115">
    <property type="entry name" value="Ureidogly_lyase"/>
    <property type="match status" value="1"/>
</dbReference>
<reference evidence="6" key="1">
    <citation type="submission" date="2017-09" db="EMBL/GenBank/DDBJ databases">
        <title>Metaegenomics of thermophilic ammonia-oxidizing enrichment culture.</title>
        <authorList>
            <person name="Kato S."/>
            <person name="Suzuki K."/>
        </authorList>
    </citation>
    <scope>NUCLEOTIDE SEQUENCE [LARGE SCALE GENOMIC DNA]</scope>
</reference>
<evidence type="ECO:0000313" key="6">
    <source>
        <dbReference type="Proteomes" id="UP000236173"/>
    </source>
</evidence>
<evidence type="ECO:0000313" key="5">
    <source>
        <dbReference type="EMBL" id="GBC99065.1"/>
    </source>
</evidence>
<evidence type="ECO:0000256" key="1">
    <source>
        <dbReference type="ARBA" id="ARBA00011738"/>
    </source>
</evidence>
<proteinExistence type="predicted"/>
<evidence type="ECO:0000256" key="2">
    <source>
        <dbReference type="ARBA" id="ARBA00022631"/>
    </source>
</evidence>
<gene>
    <name evidence="5" type="primary">allA</name>
    <name evidence="5" type="ORF">HRbin17_01586</name>
</gene>
<name>A0A2H5XD18_9BACT</name>
<organism evidence="5 6">
    <name type="scientific">Candidatus Fervidibacter japonicus</name>
    <dbReference type="NCBI Taxonomy" id="2035412"/>
    <lineage>
        <taxon>Bacteria</taxon>
        <taxon>Candidatus Fervidibacterota</taxon>
        <taxon>Candidatus Fervidibacter</taxon>
    </lineage>
</organism>
<comment type="caution">
    <text evidence="5">The sequence shown here is derived from an EMBL/GenBank/DDBJ whole genome shotgun (WGS) entry which is preliminary data.</text>
</comment>
<dbReference type="InterPro" id="IPR011051">
    <property type="entry name" value="RmlC_Cupin_sf"/>
</dbReference>
<dbReference type="EMBL" id="BEHT01000020">
    <property type="protein sequence ID" value="GBC99065.1"/>
    <property type="molecule type" value="Genomic_DNA"/>
</dbReference>
<keyword evidence="3 5" id="KW-0456">Lyase</keyword>
<comment type="subunit">
    <text evidence="1">Homodimer.</text>
</comment>
<protein>
    <submittedName>
        <fullName evidence="5">Ureidoglycolate lyase</fullName>
        <ecNumber evidence="5">4.3.2.3</ecNumber>
    </submittedName>
</protein>
<dbReference type="GO" id="GO:0006144">
    <property type="term" value="P:purine nucleobase metabolic process"/>
    <property type="evidence" value="ECO:0007669"/>
    <property type="project" value="UniProtKB-KW"/>
</dbReference>
<dbReference type="GO" id="GO:0000256">
    <property type="term" value="P:allantoin catabolic process"/>
    <property type="evidence" value="ECO:0007669"/>
    <property type="project" value="InterPro"/>
</dbReference>
<evidence type="ECO:0000256" key="3">
    <source>
        <dbReference type="ARBA" id="ARBA00023239"/>
    </source>
</evidence>
<dbReference type="InterPro" id="IPR024060">
    <property type="entry name" value="Ureidoglycolate_lyase_dom_sf"/>
</dbReference>
<dbReference type="Proteomes" id="UP000236173">
    <property type="component" value="Unassembled WGS sequence"/>
</dbReference>
<dbReference type="InterPro" id="IPR007247">
    <property type="entry name" value="Ureidogly_lyase"/>
</dbReference>
<dbReference type="AlphaFoldDB" id="A0A2H5XD18"/>
<dbReference type="EC" id="4.3.2.3" evidence="5"/>
<dbReference type="GO" id="GO:0004848">
    <property type="term" value="F:ureidoglycolate hydrolase activity"/>
    <property type="evidence" value="ECO:0007669"/>
    <property type="project" value="InterPro"/>
</dbReference>